<dbReference type="AlphaFoldDB" id="A0AAD5JJ94"/>
<name>A0AAD5JJ94_ACENE</name>
<dbReference type="PANTHER" id="PTHR31286:SF60">
    <property type="entry name" value="PROTEIN, PUTATIVE-RELATED"/>
    <property type="match status" value="1"/>
</dbReference>
<dbReference type="InterPro" id="IPR040256">
    <property type="entry name" value="At4g02000-like"/>
</dbReference>
<reference evidence="1" key="1">
    <citation type="journal article" date="2022" name="Plant J.">
        <title>Strategies of tolerance reflected in two North American maple genomes.</title>
        <authorList>
            <person name="McEvoy S.L."/>
            <person name="Sezen U.U."/>
            <person name="Trouern-Trend A."/>
            <person name="McMahon S.M."/>
            <person name="Schaberg P.G."/>
            <person name="Yang J."/>
            <person name="Wegrzyn J.L."/>
            <person name="Swenson N.G."/>
        </authorList>
    </citation>
    <scope>NUCLEOTIDE SEQUENCE</scope>
    <source>
        <strain evidence="1">91603</strain>
    </source>
</reference>
<evidence type="ECO:0000313" key="2">
    <source>
        <dbReference type="Proteomes" id="UP001064489"/>
    </source>
</evidence>
<sequence length="261" mass="28023">MFFDLSWEYWHPKIISDLASGIWVSLRLDKATSDGDFGHYAIVLVDVDVSSVLPTSVLLERDEFHSSFIAVEYENLPSFCSTCSSIGHLPSSCRWNKSSKVLLSSSTKSTQDIARDSRVFGNDGFQHVRTHSSNSIYLHVIAPREEVPLSNVFSTIHQDVGGYESMVVHTSVGSNLISGSTSSDGLVLSSNPSSSTVSAILEVASSSVPPMISQALHISKDSGFDDGVTDSILVSSSSVVDPSISSVSSDVGVVHYSRTVV</sequence>
<keyword evidence="2" id="KW-1185">Reference proteome</keyword>
<organism evidence="1 2">
    <name type="scientific">Acer negundo</name>
    <name type="common">Box elder</name>
    <dbReference type="NCBI Taxonomy" id="4023"/>
    <lineage>
        <taxon>Eukaryota</taxon>
        <taxon>Viridiplantae</taxon>
        <taxon>Streptophyta</taxon>
        <taxon>Embryophyta</taxon>
        <taxon>Tracheophyta</taxon>
        <taxon>Spermatophyta</taxon>
        <taxon>Magnoliopsida</taxon>
        <taxon>eudicotyledons</taxon>
        <taxon>Gunneridae</taxon>
        <taxon>Pentapetalae</taxon>
        <taxon>rosids</taxon>
        <taxon>malvids</taxon>
        <taxon>Sapindales</taxon>
        <taxon>Sapindaceae</taxon>
        <taxon>Hippocastanoideae</taxon>
        <taxon>Acereae</taxon>
        <taxon>Acer</taxon>
    </lineage>
</organism>
<proteinExistence type="predicted"/>
<reference evidence="1" key="2">
    <citation type="submission" date="2023-02" db="EMBL/GenBank/DDBJ databases">
        <authorList>
            <person name="Swenson N.G."/>
            <person name="Wegrzyn J.L."/>
            <person name="Mcevoy S.L."/>
        </authorList>
    </citation>
    <scope>NUCLEOTIDE SEQUENCE</scope>
    <source>
        <strain evidence="1">91603</strain>
        <tissue evidence="1">Leaf</tissue>
    </source>
</reference>
<protein>
    <recommendedName>
        <fullName evidence="3">Zinc knuckle CX2CX4HX4C domain-containing protein</fullName>
    </recommendedName>
</protein>
<evidence type="ECO:0000313" key="1">
    <source>
        <dbReference type="EMBL" id="KAI9201543.1"/>
    </source>
</evidence>
<gene>
    <name evidence="1" type="ORF">LWI28_025095</name>
</gene>
<dbReference type="PANTHER" id="PTHR31286">
    <property type="entry name" value="GLYCINE-RICH CELL WALL STRUCTURAL PROTEIN 1.8-LIKE"/>
    <property type="match status" value="1"/>
</dbReference>
<accession>A0AAD5JJ94</accession>
<comment type="caution">
    <text evidence="1">The sequence shown here is derived from an EMBL/GenBank/DDBJ whole genome shotgun (WGS) entry which is preliminary data.</text>
</comment>
<dbReference type="EMBL" id="JAJSOW010000001">
    <property type="protein sequence ID" value="KAI9201543.1"/>
    <property type="molecule type" value="Genomic_DNA"/>
</dbReference>
<evidence type="ECO:0008006" key="3">
    <source>
        <dbReference type="Google" id="ProtNLM"/>
    </source>
</evidence>
<dbReference type="Proteomes" id="UP001064489">
    <property type="component" value="Chromosome 9"/>
</dbReference>